<accession>A0ABR9R287</accession>
<protein>
    <recommendedName>
        <fullName evidence="4">Terminase small subunit</fullName>
    </recommendedName>
</protein>
<gene>
    <name evidence="2" type="ORF">INF35_05705</name>
</gene>
<dbReference type="EMBL" id="JADCKC010000002">
    <property type="protein sequence ID" value="MBE5037271.1"/>
    <property type="molecule type" value="Genomic_DNA"/>
</dbReference>
<proteinExistence type="predicted"/>
<name>A0ABR9R287_9FIRM</name>
<organism evidence="2 3">
    <name type="scientific">Gemmiger gallinarum</name>
    <dbReference type="NCBI Taxonomy" id="2779354"/>
    <lineage>
        <taxon>Bacteria</taxon>
        <taxon>Bacillati</taxon>
        <taxon>Bacillota</taxon>
        <taxon>Clostridia</taxon>
        <taxon>Eubacteriales</taxon>
        <taxon>Gemmiger</taxon>
    </lineage>
</organism>
<evidence type="ECO:0000313" key="3">
    <source>
        <dbReference type="Proteomes" id="UP000768567"/>
    </source>
</evidence>
<keyword evidence="3" id="KW-1185">Reference proteome</keyword>
<evidence type="ECO:0000256" key="1">
    <source>
        <dbReference type="SAM" id="MobiDB-lite"/>
    </source>
</evidence>
<evidence type="ECO:0000313" key="2">
    <source>
        <dbReference type="EMBL" id="MBE5037271.1"/>
    </source>
</evidence>
<comment type="caution">
    <text evidence="2">The sequence shown here is derived from an EMBL/GenBank/DDBJ whole genome shotgun (WGS) entry which is preliminary data.</text>
</comment>
<evidence type="ECO:0008006" key="4">
    <source>
        <dbReference type="Google" id="ProtNLM"/>
    </source>
</evidence>
<reference evidence="2 3" key="1">
    <citation type="submission" date="2020-10" db="EMBL/GenBank/DDBJ databases">
        <title>ChiBAC.</title>
        <authorList>
            <person name="Zenner C."/>
            <person name="Hitch T.C.A."/>
            <person name="Clavel T."/>
        </authorList>
    </citation>
    <scope>NUCLEOTIDE SEQUENCE [LARGE SCALE GENOMIC DNA]</scope>
    <source>
        <strain evidence="2 3">DSM 109015</strain>
    </source>
</reference>
<dbReference type="RefSeq" id="WP_193500565.1">
    <property type="nucleotide sequence ID" value="NZ_JADCKC010000002.1"/>
</dbReference>
<sequence>MARRKAENASTAQEAAYKALQKAEAGELIAKDGRRMSPKSVQNLRPAPPLNQRPEEEAKAIHQAGQKASTQAQAKRRTIREIYNDLLELPAELDDQTPEDLATAAQQMAQQKGKSLTVYESIAVAMAARARAGDVKAAAFVRDSAGDKPTDQVQVTDAITEGDRALLAKLSAMSDQETD</sequence>
<dbReference type="Proteomes" id="UP000768567">
    <property type="component" value="Unassembled WGS sequence"/>
</dbReference>
<feature type="region of interest" description="Disordered" evidence="1">
    <location>
        <begin position="29"/>
        <end position="73"/>
    </location>
</feature>